<keyword evidence="2" id="KW-0479">Metal-binding</keyword>
<feature type="region of interest" description="Disordered" evidence="4">
    <location>
        <begin position="97"/>
        <end position="142"/>
    </location>
</feature>
<comment type="subcellular location">
    <subcellularLocation>
        <location evidence="1">Nucleus</location>
    </subcellularLocation>
</comment>
<dbReference type="PANTHER" id="PTHR31001">
    <property type="entry name" value="UNCHARACTERIZED TRANSCRIPTIONAL REGULATORY PROTEIN"/>
    <property type="match status" value="1"/>
</dbReference>
<evidence type="ECO:0000313" key="7">
    <source>
        <dbReference type="Proteomes" id="UP000800094"/>
    </source>
</evidence>
<evidence type="ECO:0000259" key="5">
    <source>
        <dbReference type="PROSITE" id="PS50048"/>
    </source>
</evidence>
<dbReference type="CDD" id="cd00067">
    <property type="entry name" value="GAL4"/>
    <property type="match status" value="1"/>
</dbReference>
<evidence type="ECO:0000256" key="3">
    <source>
        <dbReference type="ARBA" id="ARBA00023242"/>
    </source>
</evidence>
<dbReference type="InterPro" id="IPR036864">
    <property type="entry name" value="Zn2-C6_fun-type_DNA-bd_sf"/>
</dbReference>
<dbReference type="RefSeq" id="XP_033682567.1">
    <property type="nucleotide sequence ID" value="XM_033835668.1"/>
</dbReference>
<dbReference type="SMART" id="SM00066">
    <property type="entry name" value="GAL4"/>
    <property type="match status" value="1"/>
</dbReference>
<dbReference type="SMART" id="SM00906">
    <property type="entry name" value="Fungal_trans"/>
    <property type="match status" value="1"/>
</dbReference>
<organism evidence="6 7">
    <name type="scientific">Trematosphaeria pertusa</name>
    <dbReference type="NCBI Taxonomy" id="390896"/>
    <lineage>
        <taxon>Eukaryota</taxon>
        <taxon>Fungi</taxon>
        <taxon>Dikarya</taxon>
        <taxon>Ascomycota</taxon>
        <taxon>Pezizomycotina</taxon>
        <taxon>Dothideomycetes</taxon>
        <taxon>Pleosporomycetidae</taxon>
        <taxon>Pleosporales</taxon>
        <taxon>Massarineae</taxon>
        <taxon>Trematosphaeriaceae</taxon>
        <taxon>Trematosphaeria</taxon>
    </lineage>
</organism>
<gene>
    <name evidence="6" type="ORF">BU26DRAFT_606459</name>
</gene>
<keyword evidence="3" id="KW-0539">Nucleus</keyword>
<dbReference type="PANTHER" id="PTHR31001:SF45">
    <property type="entry name" value="ZN(II)2CYS6 TRANSCRIPTION FACTOR (EUROFUNG)"/>
    <property type="match status" value="1"/>
</dbReference>
<dbReference type="Gene3D" id="4.10.240.10">
    <property type="entry name" value="Zn(2)-C6 fungal-type DNA-binding domain"/>
    <property type="match status" value="1"/>
</dbReference>
<evidence type="ECO:0000313" key="6">
    <source>
        <dbReference type="EMBL" id="KAF2247563.1"/>
    </source>
</evidence>
<dbReference type="SUPFAM" id="SSF57701">
    <property type="entry name" value="Zn2/Cys6 DNA-binding domain"/>
    <property type="match status" value="1"/>
</dbReference>
<feature type="region of interest" description="Disordered" evidence="4">
    <location>
        <begin position="1"/>
        <end position="25"/>
    </location>
</feature>
<dbReference type="Pfam" id="PF04082">
    <property type="entry name" value="Fungal_trans"/>
    <property type="match status" value="1"/>
</dbReference>
<dbReference type="CDD" id="cd12148">
    <property type="entry name" value="fungal_TF_MHR"/>
    <property type="match status" value="1"/>
</dbReference>
<reference evidence="6" key="1">
    <citation type="journal article" date="2020" name="Stud. Mycol.">
        <title>101 Dothideomycetes genomes: a test case for predicting lifestyles and emergence of pathogens.</title>
        <authorList>
            <person name="Haridas S."/>
            <person name="Albert R."/>
            <person name="Binder M."/>
            <person name="Bloem J."/>
            <person name="Labutti K."/>
            <person name="Salamov A."/>
            <person name="Andreopoulos B."/>
            <person name="Baker S."/>
            <person name="Barry K."/>
            <person name="Bills G."/>
            <person name="Bluhm B."/>
            <person name="Cannon C."/>
            <person name="Castanera R."/>
            <person name="Culley D."/>
            <person name="Daum C."/>
            <person name="Ezra D."/>
            <person name="Gonzalez J."/>
            <person name="Henrissat B."/>
            <person name="Kuo A."/>
            <person name="Liang C."/>
            <person name="Lipzen A."/>
            <person name="Lutzoni F."/>
            <person name="Magnuson J."/>
            <person name="Mondo S."/>
            <person name="Nolan M."/>
            <person name="Ohm R."/>
            <person name="Pangilinan J."/>
            <person name="Park H.-J."/>
            <person name="Ramirez L."/>
            <person name="Alfaro M."/>
            <person name="Sun H."/>
            <person name="Tritt A."/>
            <person name="Yoshinaga Y."/>
            <person name="Zwiers L.-H."/>
            <person name="Turgeon B."/>
            <person name="Goodwin S."/>
            <person name="Spatafora J."/>
            <person name="Crous P."/>
            <person name="Grigoriev I."/>
        </authorList>
    </citation>
    <scope>NUCLEOTIDE SEQUENCE</scope>
    <source>
        <strain evidence="6">CBS 122368</strain>
    </source>
</reference>
<dbReference type="OrthoDB" id="2269373at2759"/>
<dbReference type="InterPro" id="IPR007219">
    <property type="entry name" value="XnlR_reg_dom"/>
</dbReference>
<dbReference type="GO" id="GO:0000981">
    <property type="term" value="F:DNA-binding transcription factor activity, RNA polymerase II-specific"/>
    <property type="evidence" value="ECO:0007669"/>
    <property type="project" value="InterPro"/>
</dbReference>
<dbReference type="AlphaFoldDB" id="A0A6A6IDI0"/>
<evidence type="ECO:0000256" key="1">
    <source>
        <dbReference type="ARBA" id="ARBA00004123"/>
    </source>
</evidence>
<dbReference type="GeneID" id="54588998"/>
<dbReference type="PROSITE" id="PS50048">
    <property type="entry name" value="ZN2_CY6_FUNGAL_2"/>
    <property type="match status" value="1"/>
</dbReference>
<dbReference type="GO" id="GO:0003677">
    <property type="term" value="F:DNA binding"/>
    <property type="evidence" value="ECO:0007669"/>
    <property type="project" value="InterPro"/>
</dbReference>
<accession>A0A6A6IDI0</accession>
<evidence type="ECO:0000256" key="4">
    <source>
        <dbReference type="SAM" id="MobiDB-lite"/>
    </source>
</evidence>
<name>A0A6A6IDI0_9PLEO</name>
<feature type="domain" description="Zn(2)-C6 fungal-type" evidence="5">
    <location>
        <begin position="33"/>
        <end position="61"/>
    </location>
</feature>
<dbReference type="InterPro" id="IPR050613">
    <property type="entry name" value="Sec_Metabolite_Reg"/>
</dbReference>
<proteinExistence type="predicted"/>
<dbReference type="GO" id="GO:0006351">
    <property type="term" value="P:DNA-templated transcription"/>
    <property type="evidence" value="ECO:0007669"/>
    <property type="project" value="InterPro"/>
</dbReference>
<protein>
    <recommendedName>
        <fullName evidence="5">Zn(2)-C6 fungal-type domain-containing protein</fullName>
    </recommendedName>
</protein>
<dbReference type="Pfam" id="PF00172">
    <property type="entry name" value="Zn_clus"/>
    <property type="match status" value="1"/>
</dbReference>
<evidence type="ECO:0000256" key="2">
    <source>
        <dbReference type="ARBA" id="ARBA00022723"/>
    </source>
</evidence>
<sequence length="728" mass="82674">MSTGPIQEQNKPDPSRSLHPPLSQASKPQRVLSCVLCQQRKVRCDRKFPCTNCIKHQTQCVPATQVRRRRRRLPERELLDRLRKYEELLRQNNVQFKQLHGDPVGGEDESPAGSYVSDDEQLEAEGSISSSTSTNFKSGRGYEPRNYYNVMSQGLKDPNIDNDHQNNGARENYKKAFDQIFDNDDHLLFGLRKTAVDLSTFHPEPVHIFRLWQVYLDNVNPLLKVTHTPSLQGRIIEAAGNMVDIRPALEALMFSIYCMAILSLDMDDCQAMFGLPREDLLTKYRFGCQQALSNCGFLRSDDRDCLTALYLYLVSVRSGNDPRSLHSMLGVAIRIAQRMGIDNESTNTRCTVLEAEMRRRLWWSLMLFDARIGEMPDHKAPTLNPIWDCKIPLNVNDSDLRPEMKEPPLVVHGKATEAIFAVVRSELAEVVRNSPFHLDSTNPALKLLAKKPQEGGDLATLEKKIEEEYLRFCDPENPLHFMTIWTSRAYLAKCRLVEHYSRYPSSSAQQTESQRDAALSHAFSMLECDTTVMASPLTKGYLWHLQFHFPLPAYIHIVQDLRTRPVSKQAEAAWEIMSDNYEARFGSLFRIDSPLFRMFTRIVLQAWEALEAAFKQSGELPPLPRIVASIRQQGAEMAQNAPNAQHAGTEQPTYVVDTAIDAFPMPIPMMPMGFGYHNALYSMGGQDGFTETASVSGVYPNMPGQAALTPGMNQFNWPSMDWGWGLYR</sequence>
<dbReference type="GO" id="GO:0008270">
    <property type="term" value="F:zinc ion binding"/>
    <property type="evidence" value="ECO:0007669"/>
    <property type="project" value="InterPro"/>
</dbReference>
<dbReference type="InterPro" id="IPR001138">
    <property type="entry name" value="Zn2Cys6_DnaBD"/>
</dbReference>
<dbReference type="EMBL" id="ML987197">
    <property type="protein sequence ID" value="KAF2247563.1"/>
    <property type="molecule type" value="Genomic_DNA"/>
</dbReference>
<dbReference type="GO" id="GO:0005634">
    <property type="term" value="C:nucleus"/>
    <property type="evidence" value="ECO:0007669"/>
    <property type="project" value="UniProtKB-SubCell"/>
</dbReference>
<dbReference type="Proteomes" id="UP000800094">
    <property type="component" value="Unassembled WGS sequence"/>
</dbReference>
<keyword evidence="7" id="KW-1185">Reference proteome</keyword>